<dbReference type="Gene3D" id="3.90.550.20">
    <property type="match status" value="1"/>
</dbReference>
<dbReference type="EMBL" id="NFDQ01000077">
    <property type="protein sequence ID" value="OTY70331.1"/>
    <property type="molecule type" value="Genomic_DNA"/>
</dbReference>
<dbReference type="RefSeq" id="WP_003305707.1">
    <property type="nucleotide sequence ID" value="NZ_NFDQ01000077.1"/>
</dbReference>
<dbReference type="PANTHER" id="PTHR32385:SF15">
    <property type="entry name" value="INOSITOL PHOSPHOCERAMIDE MANNOSYLTRANSFERASE 1"/>
    <property type="match status" value="1"/>
</dbReference>
<dbReference type="Pfam" id="PF04488">
    <property type="entry name" value="Gly_transf_sug"/>
    <property type="match status" value="1"/>
</dbReference>
<dbReference type="GO" id="GO:0016020">
    <property type="term" value="C:membrane"/>
    <property type="evidence" value="ECO:0007669"/>
    <property type="project" value="GOC"/>
</dbReference>
<gene>
    <name evidence="2" type="ORF">BK749_22155</name>
</gene>
<dbReference type="PANTHER" id="PTHR32385">
    <property type="entry name" value="MANNOSYL PHOSPHORYLINOSITOL CERAMIDE SYNTHASE"/>
    <property type="match status" value="1"/>
</dbReference>
<dbReference type="AlphaFoldDB" id="A0A243CR87"/>
<comment type="caution">
    <text evidence="2">The sequence shown here is derived from an EMBL/GenBank/DDBJ whole genome shotgun (WGS) entry which is preliminary data.</text>
</comment>
<accession>A0A243CR87</accession>
<sequence>MEHSEMNKIPKIIHYCWFGKNKKSEFIEKCIESWGKHLPDYEFIEWNEENFDINCNQFVKEAYEEKKWAFVSDYVRLWALYNYGGIYLDTDVEVLKGFDVFLEHDSFSGFEDDITIPTGIIGAMKNSQAINMFLKYYDNRSFYLENGDLDTTTNVEIITEICSDQGFEPNGNYQVLNNGMHIYPKEYFCPKEYKTGILRVTKNTYCIHHFNGSWITKDKRLKKNIRLFMFRVLGERTTNFLLNIVKR</sequence>
<name>A0A243CR87_BACTU</name>
<dbReference type="InterPro" id="IPR007577">
    <property type="entry name" value="GlycoTrfase_DXD_sugar-bd_CS"/>
</dbReference>
<protein>
    <submittedName>
        <fullName evidence="2">Glycosyl transferase</fullName>
    </submittedName>
</protein>
<evidence type="ECO:0000313" key="2">
    <source>
        <dbReference type="EMBL" id="OTY70331.1"/>
    </source>
</evidence>
<dbReference type="GO" id="GO:0051999">
    <property type="term" value="P:mannosyl-inositol phosphorylceramide biosynthetic process"/>
    <property type="evidence" value="ECO:0007669"/>
    <property type="project" value="TreeGrafter"/>
</dbReference>
<proteinExistence type="predicted"/>
<dbReference type="Proteomes" id="UP000194911">
    <property type="component" value="Unassembled WGS sequence"/>
</dbReference>
<dbReference type="SUPFAM" id="SSF53448">
    <property type="entry name" value="Nucleotide-diphospho-sugar transferases"/>
    <property type="match status" value="1"/>
</dbReference>
<reference evidence="2 3" key="1">
    <citation type="submission" date="2016-10" db="EMBL/GenBank/DDBJ databases">
        <title>Comparative genomics of Bacillus thuringiensis reveals a path to pathogens against multiple invertebrate hosts.</title>
        <authorList>
            <person name="Zheng J."/>
            <person name="Gao Q."/>
            <person name="Liu H."/>
            <person name="Peng D."/>
            <person name="Ruan L."/>
            <person name="Sun M."/>
        </authorList>
    </citation>
    <scope>NUCLEOTIDE SEQUENCE [LARGE SCALE GENOMIC DNA]</scope>
    <source>
        <strain evidence="2">BGSC 4CE1</strain>
    </source>
</reference>
<keyword evidence="1 2" id="KW-0808">Transferase</keyword>
<evidence type="ECO:0000256" key="1">
    <source>
        <dbReference type="ARBA" id="ARBA00022679"/>
    </source>
</evidence>
<organism evidence="2 3">
    <name type="scientific">Bacillus thuringiensis serovar vazensis</name>
    <dbReference type="NCBI Taxonomy" id="180867"/>
    <lineage>
        <taxon>Bacteria</taxon>
        <taxon>Bacillati</taxon>
        <taxon>Bacillota</taxon>
        <taxon>Bacilli</taxon>
        <taxon>Bacillales</taxon>
        <taxon>Bacillaceae</taxon>
        <taxon>Bacillus</taxon>
        <taxon>Bacillus cereus group</taxon>
    </lineage>
</organism>
<dbReference type="InterPro" id="IPR051706">
    <property type="entry name" value="Glycosyltransferase_domain"/>
</dbReference>
<dbReference type="InterPro" id="IPR029044">
    <property type="entry name" value="Nucleotide-diphossugar_trans"/>
</dbReference>
<dbReference type="GO" id="GO:0000030">
    <property type="term" value="F:mannosyltransferase activity"/>
    <property type="evidence" value="ECO:0007669"/>
    <property type="project" value="TreeGrafter"/>
</dbReference>
<evidence type="ECO:0000313" key="3">
    <source>
        <dbReference type="Proteomes" id="UP000194911"/>
    </source>
</evidence>